<dbReference type="PROSITE" id="PS00041">
    <property type="entry name" value="HTH_ARAC_FAMILY_1"/>
    <property type="match status" value="1"/>
</dbReference>
<keyword evidence="4" id="KW-0732">Signal</keyword>
<dbReference type="Pfam" id="PF12833">
    <property type="entry name" value="HTH_18"/>
    <property type="match status" value="1"/>
</dbReference>
<dbReference type="InterPro" id="IPR018062">
    <property type="entry name" value="HTH_AraC-typ_CS"/>
</dbReference>
<dbReference type="PROSITE" id="PS01124">
    <property type="entry name" value="HTH_ARAC_FAMILY_2"/>
    <property type="match status" value="1"/>
</dbReference>
<dbReference type="GO" id="GO:0043565">
    <property type="term" value="F:sequence-specific DNA binding"/>
    <property type="evidence" value="ECO:0007669"/>
    <property type="project" value="InterPro"/>
</dbReference>
<comment type="similarity">
    <text evidence="2">Belongs to the bacterial solute-binding protein 8 family.</text>
</comment>
<dbReference type="Gene3D" id="1.10.10.60">
    <property type="entry name" value="Homeodomain-like"/>
    <property type="match status" value="2"/>
</dbReference>
<gene>
    <name evidence="11" type="ORF">BPA01_38940</name>
</gene>
<proteinExistence type="inferred from homology"/>
<reference evidence="11 12" key="1">
    <citation type="submission" date="2019-06" db="EMBL/GenBank/DDBJ databases">
        <title>Whole genome shotgun sequence of Brevibacillus parabrevis NBRC 12334.</title>
        <authorList>
            <person name="Hosoyama A."/>
            <person name="Uohara A."/>
            <person name="Ohji S."/>
            <person name="Ichikawa N."/>
        </authorList>
    </citation>
    <scope>NUCLEOTIDE SEQUENCE [LARGE SCALE GENOMIC DNA]</scope>
    <source>
        <strain evidence="11 12">NBRC 12334</strain>
    </source>
</reference>
<dbReference type="PROSITE" id="PS50983">
    <property type="entry name" value="FE_B12_PBP"/>
    <property type="match status" value="1"/>
</dbReference>
<feature type="domain" description="HTH araC/xylS-type" evidence="9">
    <location>
        <begin position="167"/>
        <end position="265"/>
    </location>
</feature>
<dbReference type="SUPFAM" id="SSF53807">
    <property type="entry name" value="Helical backbone' metal receptor"/>
    <property type="match status" value="1"/>
</dbReference>
<dbReference type="InterPro" id="IPR018060">
    <property type="entry name" value="HTH_AraC"/>
</dbReference>
<evidence type="ECO:0000259" key="10">
    <source>
        <dbReference type="PROSITE" id="PS50983"/>
    </source>
</evidence>
<accession>A0A4Y3PLT7</accession>
<dbReference type="AlphaFoldDB" id="A0A4Y3PLT7"/>
<dbReference type="GO" id="GO:0030288">
    <property type="term" value="C:outer membrane-bounded periplasmic space"/>
    <property type="evidence" value="ECO:0007669"/>
    <property type="project" value="TreeGrafter"/>
</dbReference>
<evidence type="ECO:0000256" key="2">
    <source>
        <dbReference type="ARBA" id="ARBA00008814"/>
    </source>
</evidence>
<sequence>MRTTNLTNKGHEDTSSYLFKLIKVIQMDDASLSAALSREHHALLYVHQSRNGEETAQMHYAAPYTPFVWKPEAAAQPSSCYELQFACYSPKNNNYEPHLSPILPAHVPISPFAGITDLVKELVQLQGHAMAMQLEQMKANIKFQELLLELMAGSAEEKDGLTEQGIEYSRKYIEQFYASEITREHLAALAGLNPDYYSRAFKKKYGKTPIEYVNQVRIKHAKQSLLLSNESFRTIAHQVGYSDEFYFSRKFKLETGMSPTFYINKIKMTDKIASLKHLTTGHLVALNVQPYAAVKNNIYPIEDRLEDTINIGQSTPELEKLLEARPELIIMREHTHEDLSLKEQLYNQIAPTITLPYHQDWRIHLQSIAKAIGKASAANAWLEQYEEKAERIRRKYAQKIEGQTFLIVGIGAGEMCIYGKRNVGTVLYGDLQLAVPAGVEQIAHYQETNVQALKQYDPEHIILTSYRHDGSERMNYAINREVQQLFRQADWQELKAVRNSSVYPMYQRQHLYTCYTSLSHDLLLDQMDQLLESYISK</sequence>
<comment type="caution">
    <text evidence="11">The sequence shown here is derived from an EMBL/GenBank/DDBJ whole genome shotgun (WGS) entry which is preliminary data.</text>
</comment>
<dbReference type="InterPro" id="IPR009057">
    <property type="entry name" value="Homeodomain-like_sf"/>
</dbReference>
<keyword evidence="8" id="KW-0175">Coiled coil</keyword>
<feature type="domain" description="Fe/B12 periplasmic-binding" evidence="10">
    <location>
        <begin position="271"/>
        <end position="535"/>
    </location>
</feature>
<dbReference type="SUPFAM" id="SSF46689">
    <property type="entry name" value="Homeodomain-like"/>
    <property type="match status" value="2"/>
</dbReference>
<feature type="coiled-coil region" evidence="8">
    <location>
        <begin position="375"/>
        <end position="402"/>
    </location>
</feature>
<dbReference type="Pfam" id="PF01497">
    <property type="entry name" value="Peripla_BP_2"/>
    <property type="match status" value="1"/>
</dbReference>
<evidence type="ECO:0008006" key="13">
    <source>
        <dbReference type="Google" id="ProtNLM"/>
    </source>
</evidence>
<keyword evidence="6" id="KW-0238">DNA-binding</keyword>
<evidence type="ECO:0000256" key="8">
    <source>
        <dbReference type="SAM" id="Coils"/>
    </source>
</evidence>
<dbReference type="RefSeq" id="WP_122962267.1">
    <property type="nucleotide sequence ID" value="NZ_BJMH01000021.1"/>
</dbReference>
<evidence type="ECO:0000256" key="4">
    <source>
        <dbReference type="ARBA" id="ARBA00022729"/>
    </source>
</evidence>
<organism evidence="11 12">
    <name type="scientific">Brevibacillus parabrevis</name>
    <dbReference type="NCBI Taxonomy" id="54914"/>
    <lineage>
        <taxon>Bacteria</taxon>
        <taxon>Bacillati</taxon>
        <taxon>Bacillota</taxon>
        <taxon>Bacilli</taxon>
        <taxon>Bacillales</taxon>
        <taxon>Paenibacillaceae</taxon>
        <taxon>Brevibacillus</taxon>
    </lineage>
</organism>
<evidence type="ECO:0000256" key="6">
    <source>
        <dbReference type="ARBA" id="ARBA00023125"/>
    </source>
</evidence>
<dbReference type="InterPro" id="IPR051313">
    <property type="entry name" value="Bact_iron-sidero_bind"/>
</dbReference>
<dbReference type="EMBL" id="BJMH01000021">
    <property type="protein sequence ID" value="GEB34314.1"/>
    <property type="molecule type" value="Genomic_DNA"/>
</dbReference>
<evidence type="ECO:0000256" key="3">
    <source>
        <dbReference type="ARBA" id="ARBA00022448"/>
    </source>
</evidence>
<dbReference type="InterPro" id="IPR002491">
    <property type="entry name" value="ABC_transptr_periplasmic_BD"/>
</dbReference>
<protein>
    <recommendedName>
        <fullName evidence="13">AraC family transcriptional regulator</fullName>
    </recommendedName>
</protein>
<evidence type="ECO:0000259" key="9">
    <source>
        <dbReference type="PROSITE" id="PS01124"/>
    </source>
</evidence>
<evidence type="ECO:0000256" key="1">
    <source>
        <dbReference type="ARBA" id="ARBA00004196"/>
    </source>
</evidence>
<dbReference type="GO" id="GO:0003700">
    <property type="term" value="F:DNA-binding transcription factor activity"/>
    <property type="evidence" value="ECO:0007669"/>
    <property type="project" value="InterPro"/>
</dbReference>
<evidence type="ECO:0000256" key="5">
    <source>
        <dbReference type="ARBA" id="ARBA00023015"/>
    </source>
</evidence>
<dbReference type="SMART" id="SM00342">
    <property type="entry name" value="HTH_ARAC"/>
    <property type="match status" value="1"/>
</dbReference>
<dbReference type="Proteomes" id="UP000316882">
    <property type="component" value="Unassembled WGS sequence"/>
</dbReference>
<name>A0A4Y3PLT7_BREPA</name>
<keyword evidence="5" id="KW-0805">Transcription regulation</keyword>
<dbReference type="PANTHER" id="PTHR30532">
    <property type="entry name" value="IRON III DICITRATE-BINDING PERIPLASMIC PROTEIN"/>
    <property type="match status" value="1"/>
</dbReference>
<keyword evidence="3" id="KW-0813">Transport</keyword>
<dbReference type="Gene3D" id="3.40.50.1980">
    <property type="entry name" value="Nitrogenase molybdenum iron protein domain"/>
    <property type="match status" value="2"/>
</dbReference>
<dbReference type="PANTHER" id="PTHR30532:SF21">
    <property type="entry name" value="SIDEROPHORE-BINDING LIPOPROTEIN YFIY-RELATED"/>
    <property type="match status" value="1"/>
</dbReference>
<dbReference type="GO" id="GO:1901678">
    <property type="term" value="P:iron coordination entity transport"/>
    <property type="evidence" value="ECO:0007669"/>
    <property type="project" value="UniProtKB-ARBA"/>
</dbReference>
<evidence type="ECO:0000313" key="11">
    <source>
        <dbReference type="EMBL" id="GEB34314.1"/>
    </source>
</evidence>
<evidence type="ECO:0000313" key="12">
    <source>
        <dbReference type="Proteomes" id="UP000316882"/>
    </source>
</evidence>
<keyword evidence="12" id="KW-1185">Reference proteome</keyword>
<evidence type="ECO:0000256" key="7">
    <source>
        <dbReference type="ARBA" id="ARBA00023163"/>
    </source>
</evidence>
<keyword evidence="7" id="KW-0804">Transcription</keyword>
<comment type="subcellular location">
    <subcellularLocation>
        <location evidence="1">Cell envelope</location>
    </subcellularLocation>
</comment>